<dbReference type="PANTHER" id="PTHR43335:SF2">
    <property type="entry name" value="ABC TRANSPORTER, ATP-BINDING PROTEIN"/>
    <property type="match status" value="1"/>
</dbReference>
<dbReference type="InterPro" id="IPR003439">
    <property type="entry name" value="ABC_transporter-like_ATP-bd"/>
</dbReference>
<evidence type="ECO:0000256" key="2">
    <source>
        <dbReference type="ARBA" id="ARBA00022448"/>
    </source>
</evidence>
<evidence type="ECO:0000256" key="1">
    <source>
        <dbReference type="ARBA" id="ARBA00005417"/>
    </source>
</evidence>
<reference evidence="6" key="1">
    <citation type="journal article" date="2021" name="PeerJ">
        <title>Extensive microbial diversity within the chicken gut microbiome revealed by metagenomics and culture.</title>
        <authorList>
            <person name="Gilroy R."/>
            <person name="Ravi A."/>
            <person name="Getino M."/>
            <person name="Pursley I."/>
            <person name="Horton D.L."/>
            <person name="Alikhan N.F."/>
            <person name="Baker D."/>
            <person name="Gharbi K."/>
            <person name="Hall N."/>
            <person name="Watson M."/>
            <person name="Adriaenssens E.M."/>
            <person name="Foster-Nyarko E."/>
            <person name="Jarju S."/>
            <person name="Secka A."/>
            <person name="Antonio M."/>
            <person name="Oren A."/>
            <person name="Chaudhuri R.R."/>
            <person name="La Ragione R."/>
            <person name="Hildebrand F."/>
            <person name="Pallen M.J."/>
        </authorList>
    </citation>
    <scope>NUCLEOTIDE SEQUENCE</scope>
    <source>
        <strain evidence="6">ChiSjej1B19-5720</strain>
    </source>
</reference>
<proteinExistence type="inferred from homology"/>
<dbReference type="GO" id="GO:0016887">
    <property type="term" value="F:ATP hydrolysis activity"/>
    <property type="evidence" value="ECO:0007669"/>
    <property type="project" value="InterPro"/>
</dbReference>
<dbReference type="InterPro" id="IPR017871">
    <property type="entry name" value="ABC_transporter-like_CS"/>
</dbReference>
<dbReference type="GO" id="GO:0005524">
    <property type="term" value="F:ATP binding"/>
    <property type="evidence" value="ECO:0007669"/>
    <property type="project" value="UniProtKB-KW"/>
</dbReference>
<dbReference type="Proteomes" id="UP000823842">
    <property type="component" value="Unassembled WGS sequence"/>
</dbReference>
<evidence type="ECO:0000259" key="5">
    <source>
        <dbReference type="PROSITE" id="PS50893"/>
    </source>
</evidence>
<evidence type="ECO:0000256" key="3">
    <source>
        <dbReference type="ARBA" id="ARBA00022741"/>
    </source>
</evidence>
<dbReference type="Pfam" id="PF00005">
    <property type="entry name" value="ABC_tran"/>
    <property type="match status" value="1"/>
</dbReference>
<dbReference type="SUPFAM" id="SSF52540">
    <property type="entry name" value="P-loop containing nucleoside triphosphate hydrolases"/>
    <property type="match status" value="1"/>
</dbReference>
<comment type="similarity">
    <text evidence="1">Belongs to the ABC transporter superfamily.</text>
</comment>
<dbReference type="CDD" id="cd03264">
    <property type="entry name" value="ABC_drug_resistance_like"/>
    <property type="match status" value="1"/>
</dbReference>
<dbReference type="InterPro" id="IPR027417">
    <property type="entry name" value="P-loop_NTPase"/>
</dbReference>
<feature type="domain" description="ABC transporter" evidence="5">
    <location>
        <begin position="5"/>
        <end position="232"/>
    </location>
</feature>
<comment type="caution">
    <text evidence="6">The sequence shown here is derived from an EMBL/GenBank/DDBJ whole genome shotgun (WGS) entry which is preliminary data.</text>
</comment>
<dbReference type="SMART" id="SM00382">
    <property type="entry name" value="AAA"/>
    <property type="match status" value="1"/>
</dbReference>
<sequence length="302" mass="33642">MDSRIEIKNLNQYYGKKQVLHEITLTIERGMFGLLGPNGAGKTTLMKTLSTLLPLKDGQVKVCGIPLKEAKEIRKITGYLPQDFSMYPSMSVGEVMDYLGVLSGMPGDERRKRIPMLLDQVNLAGEEKKKVKALSGGMKRRLGIAQALLHDPKVLIVDEPTAGLDPEERIRFRNLLGDVAKDRIVILSTHIVGDVEASCENIGILDKGSLLFWGTVEELMENAVNKVYEIDADKKTLEELKQQYLVTSVKPRGRSMHVRLLSKQPVEGADLCEPHMEDAYLLCLHENGADLRKGEVELSCCI</sequence>
<evidence type="ECO:0000313" key="7">
    <source>
        <dbReference type="Proteomes" id="UP000823842"/>
    </source>
</evidence>
<dbReference type="PROSITE" id="PS50893">
    <property type="entry name" value="ABC_TRANSPORTER_2"/>
    <property type="match status" value="1"/>
</dbReference>
<evidence type="ECO:0000256" key="4">
    <source>
        <dbReference type="ARBA" id="ARBA00022840"/>
    </source>
</evidence>
<keyword evidence="3" id="KW-0547">Nucleotide-binding</keyword>
<dbReference type="EMBL" id="DWYZ01000276">
    <property type="protein sequence ID" value="HJB29948.1"/>
    <property type="molecule type" value="Genomic_DNA"/>
</dbReference>
<organism evidence="6 7">
    <name type="scientific">Candidatus Blautia faecavium</name>
    <dbReference type="NCBI Taxonomy" id="2838487"/>
    <lineage>
        <taxon>Bacteria</taxon>
        <taxon>Bacillati</taxon>
        <taxon>Bacillota</taxon>
        <taxon>Clostridia</taxon>
        <taxon>Lachnospirales</taxon>
        <taxon>Lachnospiraceae</taxon>
        <taxon>Blautia</taxon>
    </lineage>
</organism>
<evidence type="ECO:0000313" key="6">
    <source>
        <dbReference type="EMBL" id="HJB29948.1"/>
    </source>
</evidence>
<gene>
    <name evidence="6" type="ORF">IAA06_14335</name>
</gene>
<dbReference type="AlphaFoldDB" id="A0A9D2LVF3"/>
<accession>A0A9D2LVF3</accession>
<dbReference type="Gene3D" id="3.40.50.300">
    <property type="entry name" value="P-loop containing nucleotide triphosphate hydrolases"/>
    <property type="match status" value="1"/>
</dbReference>
<dbReference type="InterPro" id="IPR003593">
    <property type="entry name" value="AAA+_ATPase"/>
</dbReference>
<dbReference type="PANTHER" id="PTHR43335">
    <property type="entry name" value="ABC TRANSPORTER, ATP-BINDING PROTEIN"/>
    <property type="match status" value="1"/>
</dbReference>
<protein>
    <submittedName>
        <fullName evidence="6">ABC transporter ATP-binding protein</fullName>
    </submittedName>
</protein>
<name>A0A9D2LVF3_9FIRM</name>
<dbReference type="PROSITE" id="PS00211">
    <property type="entry name" value="ABC_TRANSPORTER_1"/>
    <property type="match status" value="1"/>
</dbReference>
<reference evidence="6" key="2">
    <citation type="submission" date="2021-04" db="EMBL/GenBank/DDBJ databases">
        <authorList>
            <person name="Gilroy R."/>
        </authorList>
    </citation>
    <scope>NUCLEOTIDE SEQUENCE</scope>
    <source>
        <strain evidence="6">ChiSjej1B19-5720</strain>
    </source>
</reference>
<keyword evidence="4 6" id="KW-0067">ATP-binding</keyword>
<keyword evidence="2" id="KW-0813">Transport</keyword>